<feature type="transmembrane region" description="Helical" evidence="10">
    <location>
        <begin position="50"/>
        <end position="72"/>
    </location>
</feature>
<dbReference type="PRINTS" id="PR00237">
    <property type="entry name" value="GPCRRHODOPSN"/>
</dbReference>
<evidence type="ECO:0000313" key="12">
    <source>
        <dbReference type="EMBL" id="KAF7270171.1"/>
    </source>
</evidence>
<sequence>MKEIKDSPLAGKTVHDHRNLHDWSDTSKTADRDHDLPINMIFNDGHRLSITVYSVLMVFSAIANITVLVLLMRRRKMNPSRINSMLIHLAIADLLVTFLMMPLEIAWACTVQWLAGDFMCRIMSFFRTFGLYLSSFVMCCISIDRYYAVLKPLYLVDLDRRERLMVVGAWIGAMICSAPQMFLFHVEHHPNITWYKQCVTYHSFPSYAHELAYSVSGMILMYAFPLAVIIFCYASILLEIFRRTRDPNRADSVTRSSLAFLGKAKVRTLKMTIIIVFVFFVCWTPYHVMCVWYWYDRDSAQQVDQRVQRGLFLFACTNSCMNPLVYGLFNIRARRKTAKVRPRLSSVGATPRASCLPPQITAETRLSPLEISLKSLE</sequence>
<dbReference type="PROSITE" id="PS00237">
    <property type="entry name" value="G_PROTEIN_RECEP_F1_1"/>
    <property type="match status" value="1"/>
</dbReference>
<feature type="transmembrane region" description="Helical" evidence="10">
    <location>
        <begin position="219"/>
        <end position="241"/>
    </location>
</feature>
<evidence type="ECO:0000256" key="8">
    <source>
        <dbReference type="ARBA" id="ARBA00023180"/>
    </source>
</evidence>
<keyword evidence="4 10" id="KW-1133">Transmembrane helix</keyword>
<keyword evidence="8 10" id="KW-0325">Glycoprotein</keyword>
<dbReference type="PRINTS" id="PR00896">
    <property type="entry name" value="VASOPRESSINR"/>
</dbReference>
<comment type="similarity">
    <text evidence="10">Belongs to the G-protein coupled receptor 1 family. Vasopressin/oxytocin receptor subfamily.</text>
</comment>
<dbReference type="PANTHER" id="PTHR24241">
    <property type="entry name" value="NEUROPEPTIDE RECEPTOR-RELATED G-PROTEIN COUPLED RECEPTOR"/>
    <property type="match status" value="1"/>
</dbReference>
<reference evidence="13" key="1">
    <citation type="submission" date="2019-04" db="EMBL/GenBank/DDBJ databases">
        <title>Identification and expression profiles of neuropeptides and their G protein-coupled receptors in the Red palm weevil Rhynchophorus ferrugineus (Coleoptera: Curculionidae).</title>
        <authorList>
            <person name="Zhang H."/>
            <person name="Bai J."/>
            <person name="Huang S."/>
            <person name="Hou Y."/>
        </authorList>
    </citation>
    <scope>NUCLEOTIDE SEQUENCE</scope>
</reference>
<keyword evidence="9 10" id="KW-0807">Transducer</keyword>
<feature type="transmembrane region" description="Helical" evidence="10">
    <location>
        <begin position="125"/>
        <end position="143"/>
    </location>
</feature>
<dbReference type="Pfam" id="PF00001">
    <property type="entry name" value="7tm_1"/>
    <property type="match status" value="1"/>
</dbReference>
<feature type="transmembrane region" description="Helical" evidence="10">
    <location>
        <begin position="164"/>
        <end position="186"/>
    </location>
</feature>
<dbReference type="Proteomes" id="UP000625711">
    <property type="component" value="Unassembled WGS sequence"/>
</dbReference>
<evidence type="ECO:0000256" key="7">
    <source>
        <dbReference type="ARBA" id="ARBA00023170"/>
    </source>
</evidence>
<keyword evidence="5 10" id="KW-0297">G-protein coupled receptor</keyword>
<feature type="transmembrane region" description="Helical" evidence="10">
    <location>
        <begin position="307"/>
        <end position="329"/>
    </location>
</feature>
<keyword evidence="6 10" id="KW-0472">Membrane</keyword>
<reference evidence="12" key="2">
    <citation type="submission" date="2020-08" db="EMBL/GenBank/DDBJ databases">
        <title>Genome sequencing and assembly of the red palm weevil Rhynchophorus ferrugineus.</title>
        <authorList>
            <person name="Dias G.B."/>
            <person name="Bergman C.M."/>
            <person name="Manee M."/>
        </authorList>
    </citation>
    <scope>NUCLEOTIDE SEQUENCE</scope>
    <source>
        <strain evidence="12">AA-2017</strain>
        <tissue evidence="12">Whole larva</tissue>
    </source>
</reference>
<evidence type="ECO:0000313" key="13">
    <source>
        <dbReference type="EMBL" id="QGA72493.1"/>
    </source>
</evidence>
<protein>
    <submittedName>
        <fullName evidence="13">Adipokinetic hormone receptor</fullName>
    </submittedName>
</protein>
<evidence type="ECO:0000313" key="14">
    <source>
        <dbReference type="Proteomes" id="UP000625711"/>
    </source>
</evidence>
<dbReference type="GO" id="GO:0032870">
    <property type="term" value="P:cellular response to hormone stimulus"/>
    <property type="evidence" value="ECO:0007669"/>
    <property type="project" value="TreeGrafter"/>
</dbReference>
<comment type="subcellular location">
    <subcellularLocation>
        <location evidence="1 10">Cell membrane</location>
        <topology evidence="1 10">Multi-pass membrane protein</topology>
    </subcellularLocation>
</comment>
<dbReference type="GO" id="GO:0005886">
    <property type="term" value="C:plasma membrane"/>
    <property type="evidence" value="ECO:0007669"/>
    <property type="project" value="UniProtKB-SubCell"/>
</dbReference>
<keyword evidence="2" id="KW-1003">Cell membrane</keyword>
<dbReference type="Gene3D" id="1.20.1070.10">
    <property type="entry name" value="Rhodopsin 7-helix transmembrane proteins"/>
    <property type="match status" value="1"/>
</dbReference>
<dbReference type="InterPro" id="IPR017452">
    <property type="entry name" value="GPCR_Rhodpsn_7TM"/>
</dbReference>
<gene>
    <name evidence="13" type="primary">GPCR</name>
    <name evidence="12" type="ORF">GWI33_016861</name>
</gene>
<name>A0A5Q0TWV3_RHYFE</name>
<dbReference type="PROSITE" id="PS50262">
    <property type="entry name" value="G_PROTEIN_RECEP_F1_2"/>
    <property type="match status" value="1"/>
</dbReference>
<dbReference type="EMBL" id="JAACXV010014127">
    <property type="protein sequence ID" value="KAF7270171.1"/>
    <property type="molecule type" value="Genomic_DNA"/>
</dbReference>
<evidence type="ECO:0000256" key="1">
    <source>
        <dbReference type="ARBA" id="ARBA00004651"/>
    </source>
</evidence>
<dbReference type="InterPro" id="IPR001817">
    <property type="entry name" value="Vasoprsn_rcpt"/>
</dbReference>
<evidence type="ECO:0000256" key="5">
    <source>
        <dbReference type="ARBA" id="ARBA00023040"/>
    </source>
</evidence>
<evidence type="ECO:0000256" key="10">
    <source>
        <dbReference type="RuleBase" id="RU046427"/>
    </source>
</evidence>
<evidence type="ECO:0000256" key="3">
    <source>
        <dbReference type="ARBA" id="ARBA00022692"/>
    </source>
</evidence>
<dbReference type="OrthoDB" id="6435638at2759"/>
<dbReference type="GO" id="GO:0042277">
    <property type="term" value="F:peptide binding"/>
    <property type="evidence" value="ECO:0007669"/>
    <property type="project" value="TreeGrafter"/>
</dbReference>
<dbReference type="GO" id="GO:0097003">
    <property type="term" value="F:adipokinetic hormone receptor activity"/>
    <property type="evidence" value="ECO:0007669"/>
    <property type="project" value="TreeGrafter"/>
</dbReference>
<feature type="domain" description="G-protein coupled receptors family 1 profile" evidence="11">
    <location>
        <begin position="63"/>
        <end position="326"/>
    </location>
</feature>
<dbReference type="PANTHER" id="PTHR24241:SF59">
    <property type="entry name" value="ADIPOKINETIC HORMONE RECEPTOR, ISOFORM C"/>
    <property type="match status" value="1"/>
</dbReference>
<proteinExistence type="evidence at transcript level"/>
<evidence type="ECO:0000256" key="4">
    <source>
        <dbReference type="ARBA" id="ARBA00022989"/>
    </source>
</evidence>
<keyword evidence="14" id="KW-1185">Reference proteome</keyword>
<feature type="transmembrane region" description="Helical" evidence="10">
    <location>
        <begin position="273"/>
        <end position="295"/>
    </location>
</feature>
<dbReference type="EMBL" id="MK751489">
    <property type="protein sequence ID" value="QGA72493.1"/>
    <property type="molecule type" value="mRNA"/>
</dbReference>
<dbReference type="CDD" id="cd15382">
    <property type="entry name" value="7tmA_AKHR"/>
    <property type="match status" value="1"/>
</dbReference>
<dbReference type="InterPro" id="IPR000276">
    <property type="entry name" value="GPCR_Rhodpsn"/>
</dbReference>
<dbReference type="AlphaFoldDB" id="A0A5Q0TWV3"/>
<accession>A0A5Q0TWV3</accession>
<feature type="transmembrane region" description="Helical" evidence="10">
    <location>
        <begin position="84"/>
        <end position="105"/>
    </location>
</feature>
<evidence type="ECO:0000256" key="2">
    <source>
        <dbReference type="ARBA" id="ARBA00022475"/>
    </source>
</evidence>
<evidence type="ECO:0000256" key="6">
    <source>
        <dbReference type="ARBA" id="ARBA00023136"/>
    </source>
</evidence>
<evidence type="ECO:0000256" key="9">
    <source>
        <dbReference type="ARBA" id="ARBA00023224"/>
    </source>
</evidence>
<dbReference type="GO" id="GO:0005000">
    <property type="term" value="F:vasopressin receptor activity"/>
    <property type="evidence" value="ECO:0007669"/>
    <property type="project" value="InterPro"/>
</dbReference>
<dbReference type="SUPFAM" id="SSF81321">
    <property type="entry name" value="Family A G protein-coupled receptor-like"/>
    <property type="match status" value="1"/>
</dbReference>
<keyword evidence="3 10" id="KW-0812">Transmembrane</keyword>
<keyword evidence="7 10" id="KW-0675">Receptor</keyword>
<organism evidence="13">
    <name type="scientific">Rhynchophorus ferrugineus</name>
    <name type="common">Red palm weevil</name>
    <name type="synonym">Curculio ferrugineus</name>
    <dbReference type="NCBI Taxonomy" id="354439"/>
    <lineage>
        <taxon>Eukaryota</taxon>
        <taxon>Metazoa</taxon>
        <taxon>Ecdysozoa</taxon>
        <taxon>Arthropoda</taxon>
        <taxon>Hexapoda</taxon>
        <taxon>Insecta</taxon>
        <taxon>Pterygota</taxon>
        <taxon>Neoptera</taxon>
        <taxon>Endopterygota</taxon>
        <taxon>Coleoptera</taxon>
        <taxon>Polyphaga</taxon>
        <taxon>Cucujiformia</taxon>
        <taxon>Curculionidae</taxon>
        <taxon>Dryophthorinae</taxon>
        <taxon>Rhynchophorus</taxon>
    </lineage>
</organism>
<evidence type="ECO:0000259" key="11">
    <source>
        <dbReference type="PROSITE" id="PS50262"/>
    </source>
</evidence>